<dbReference type="SMART" id="SM01005">
    <property type="entry name" value="Ala_racemase_C"/>
    <property type="match status" value="1"/>
</dbReference>
<dbReference type="PRINTS" id="PR00992">
    <property type="entry name" value="ALARACEMASE"/>
</dbReference>
<dbReference type="SUPFAM" id="SSF51419">
    <property type="entry name" value="PLP-binding barrel"/>
    <property type="match status" value="1"/>
</dbReference>
<evidence type="ECO:0000259" key="7">
    <source>
        <dbReference type="SMART" id="SM01005"/>
    </source>
</evidence>
<organism evidence="8 9">
    <name type="scientific">Candidatus Magasanikbacteria bacterium RIFCSPHIGHO2_01_FULL_47_8</name>
    <dbReference type="NCBI Taxonomy" id="1798673"/>
    <lineage>
        <taxon>Bacteria</taxon>
        <taxon>Candidatus Magasanikiibacteriota</taxon>
    </lineage>
</organism>
<evidence type="ECO:0000313" key="8">
    <source>
        <dbReference type="EMBL" id="OGH69075.1"/>
    </source>
</evidence>
<dbReference type="InterPro" id="IPR011079">
    <property type="entry name" value="Ala_racemase_C"/>
</dbReference>
<dbReference type="InterPro" id="IPR020622">
    <property type="entry name" value="Ala_racemase_pyridoxalP-BS"/>
</dbReference>
<evidence type="ECO:0000256" key="5">
    <source>
        <dbReference type="PIRSR" id="PIRSR600821-50"/>
    </source>
</evidence>
<evidence type="ECO:0000256" key="6">
    <source>
        <dbReference type="PIRSR" id="PIRSR600821-52"/>
    </source>
</evidence>
<dbReference type="NCBIfam" id="TIGR00492">
    <property type="entry name" value="alr"/>
    <property type="match status" value="1"/>
</dbReference>
<feature type="domain" description="Alanine racemase C-terminal" evidence="7">
    <location>
        <begin position="240"/>
        <end position="364"/>
    </location>
</feature>
<dbReference type="HAMAP" id="MF_01201">
    <property type="entry name" value="Ala_racemase"/>
    <property type="match status" value="1"/>
</dbReference>
<dbReference type="FunFam" id="3.20.20.10:FF:000002">
    <property type="entry name" value="Alanine racemase"/>
    <property type="match status" value="1"/>
</dbReference>
<evidence type="ECO:0000256" key="4">
    <source>
        <dbReference type="HAMAP-Rule" id="MF_01201"/>
    </source>
</evidence>
<evidence type="ECO:0000313" key="9">
    <source>
        <dbReference type="Proteomes" id="UP000177953"/>
    </source>
</evidence>
<dbReference type="PANTHER" id="PTHR30511:SF0">
    <property type="entry name" value="ALANINE RACEMASE, CATABOLIC-RELATED"/>
    <property type="match status" value="1"/>
</dbReference>
<dbReference type="Pfam" id="PF01168">
    <property type="entry name" value="Ala_racemase_N"/>
    <property type="match status" value="1"/>
</dbReference>
<dbReference type="GO" id="GO:0009252">
    <property type="term" value="P:peptidoglycan biosynthetic process"/>
    <property type="evidence" value="ECO:0007669"/>
    <property type="project" value="TreeGrafter"/>
</dbReference>
<accession>A0A1F6MBT4</accession>
<gene>
    <name evidence="8" type="ORF">A2754_02580</name>
</gene>
<keyword evidence="2 4" id="KW-0663">Pyridoxal phosphate</keyword>
<protein>
    <recommendedName>
        <fullName evidence="4">Alanine racemase</fullName>
        <ecNumber evidence="4">5.1.1.1</ecNumber>
    </recommendedName>
</protein>
<evidence type="ECO:0000256" key="3">
    <source>
        <dbReference type="ARBA" id="ARBA00023235"/>
    </source>
</evidence>
<dbReference type="EMBL" id="MFPU01000068">
    <property type="protein sequence ID" value="OGH69075.1"/>
    <property type="molecule type" value="Genomic_DNA"/>
</dbReference>
<dbReference type="EC" id="5.1.1.1" evidence="4"/>
<comment type="pathway">
    <text evidence="4">Amino-acid biosynthesis; D-alanine biosynthesis; D-alanine from L-alanine: step 1/1.</text>
</comment>
<proteinExistence type="inferred from homology"/>
<dbReference type="GO" id="GO:0030632">
    <property type="term" value="P:D-alanine biosynthetic process"/>
    <property type="evidence" value="ECO:0007669"/>
    <property type="project" value="UniProtKB-UniRule"/>
</dbReference>
<dbReference type="InterPro" id="IPR009006">
    <property type="entry name" value="Ala_racemase/Decarboxylase_C"/>
</dbReference>
<dbReference type="InterPro" id="IPR001608">
    <property type="entry name" value="Ala_racemase_N"/>
</dbReference>
<dbReference type="InterPro" id="IPR000821">
    <property type="entry name" value="Ala_racemase"/>
</dbReference>
<dbReference type="GO" id="GO:0030170">
    <property type="term" value="F:pyridoxal phosphate binding"/>
    <property type="evidence" value="ECO:0007669"/>
    <property type="project" value="UniProtKB-UniRule"/>
</dbReference>
<sequence length="364" mass="40578">MLTWIEINTSAIKHNIGQFRRLIGPKTLLMPVIKSNAYGHGFLEIAKLYNQNKEVDRLCVASLDEATILIKNKITKPIVILSFYDPLDKNCVQAIKRGVAFPLYTLEQAEKLSVTGKKADHTIKVHLKIDTGASRVGILPSEAVKFVETVQKKFPNIYFEGIWSHFSSSETNTKETKKQWKIFNQVIKKLESRGVRFSIKHMACSAATIMHPETQGNAVRIGLGLYGLKSSKTKLNLQPVLSWFTTVIQVKQVSAGVKIGYSGTYTTRQPTKIAVIPVGYFDGYDRRFSNRAKVTIKGVSCPIRGRICMNLAMVDVTKIKNIAAGDQVTLIGRGVTADELAKISNTINYEIVSRINPLLPRILV</sequence>
<comment type="catalytic activity">
    <reaction evidence="4">
        <text>L-alanine = D-alanine</text>
        <dbReference type="Rhea" id="RHEA:20249"/>
        <dbReference type="ChEBI" id="CHEBI:57416"/>
        <dbReference type="ChEBI" id="CHEBI:57972"/>
        <dbReference type="EC" id="5.1.1.1"/>
    </reaction>
</comment>
<comment type="function">
    <text evidence="4">Catalyzes the interconversion of L-alanine and D-alanine. May also act on other amino acids.</text>
</comment>
<feature type="modified residue" description="N6-(pyridoxal phosphate)lysine" evidence="4 5">
    <location>
        <position position="34"/>
    </location>
</feature>
<evidence type="ECO:0000256" key="2">
    <source>
        <dbReference type="ARBA" id="ARBA00022898"/>
    </source>
</evidence>
<keyword evidence="3 4" id="KW-0413">Isomerase</keyword>
<dbReference type="Proteomes" id="UP000177953">
    <property type="component" value="Unassembled WGS sequence"/>
</dbReference>
<dbReference type="Gene3D" id="3.20.20.10">
    <property type="entry name" value="Alanine racemase"/>
    <property type="match status" value="1"/>
</dbReference>
<feature type="active site" description="Proton acceptor; specific for L-alanine" evidence="4">
    <location>
        <position position="261"/>
    </location>
</feature>
<dbReference type="CDD" id="cd00430">
    <property type="entry name" value="PLPDE_III_AR"/>
    <property type="match status" value="1"/>
</dbReference>
<dbReference type="UniPathway" id="UPA00042">
    <property type="reaction ID" value="UER00497"/>
</dbReference>
<dbReference type="Pfam" id="PF00842">
    <property type="entry name" value="Ala_racemase_C"/>
    <property type="match status" value="1"/>
</dbReference>
<evidence type="ECO:0000256" key="1">
    <source>
        <dbReference type="ARBA" id="ARBA00001933"/>
    </source>
</evidence>
<feature type="active site" description="Proton acceptor; specific for D-alanine" evidence="4">
    <location>
        <position position="34"/>
    </location>
</feature>
<dbReference type="Gene3D" id="2.40.37.10">
    <property type="entry name" value="Lyase, Ornithine Decarboxylase, Chain A, domain 1"/>
    <property type="match status" value="1"/>
</dbReference>
<dbReference type="PANTHER" id="PTHR30511">
    <property type="entry name" value="ALANINE RACEMASE"/>
    <property type="match status" value="1"/>
</dbReference>
<dbReference type="InterPro" id="IPR029066">
    <property type="entry name" value="PLP-binding_barrel"/>
</dbReference>
<feature type="binding site" evidence="4 6">
    <location>
        <position position="309"/>
    </location>
    <ligand>
        <name>substrate</name>
    </ligand>
</feature>
<dbReference type="AlphaFoldDB" id="A0A1F6MBT4"/>
<comment type="caution">
    <text evidence="8">The sequence shown here is derived from an EMBL/GenBank/DDBJ whole genome shotgun (WGS) entry which is preliminary data.</text>
</comment>
<dbReference type="GO" id="GO:0005829">
    <property type="term" value="C:cytosol"/>
    <property type="evidence" value="ECO:0007669"/>
    <property type="project" value="TreeGrafter"/>
</dbReference>
<name>A0A1F6MBT4_9BACT</name>
<dbReference type="GO" id="GO:0008784">
    <property type="term" value="F:alanine racemase activity"/>
    <property type="evidence" value="ECO:0007669"/>
    <property type="project" value="UniProtKB-UniRule"/>
</dbReference>
<comment type="similarity">
    <text evidence="4">Belongs to the alanine racemase family.</text>
</comment>
<dbReference type="PROSITE" id="PS00395">
    <property type="entry name" value="ALANINE_RACEMASE"/>
    <property type="match status" value="1"/>
</dbReference>
<reference evidence="8 9" key="1">
    <citation type="journal article" date="2016" name="Nat. Commun.">
        <title>Thousands of microbial genomes shed light on interconnected biogeochemical processes in an aquifer system.</title>
        <authorList>
            <person name="Anantharaman K."/>
            <person name="Brown C.T."/>
            <person name="Hug L.A."/>
            <person name="Sharon I."/>
            <person name="Castelle C.J."/>
            <person name="Probst A.J."/>
            <person name="Thomas B.C."/>
            <person name="Singh A."/>
            <person name="Wilkins M.J."/>
            <person name="Karaoz U."/>
            <person name="Brodie E.L."/>
            <person name="Williams K.H."/>
            <person name="Hubbard S.S."/>
            <person name="Banfield J.F."/>
        </authorList>
    </citation>
    <scope>NUCLEOTIDE SEQUENCE [LARGE SCALE GENOMIC DNA]</scope>
</reference>
<dbReference type="SUPFAM" id="SSF50621">
    <property type="entry name" value="Alanine racemase C-terminal domain-like"/>
    <property type="match status" value="1"/>
</dbReference>
<feature type="binding site" evidence="4 6">
    <location>
        <position position="135"/>
    </location>
    <ligand>
        <name>substrate</name>
    </ligand>
</feature>
<comment type="cofactor">
    <cofactor evidence="1 4 5">
        <name>pyridoxal 5'-phosphate</name>
        <dbReference type="ChEBI" id="CHEBI:597326"/>
    </cofactor>
</comment>